<keyword evidence="3" id="KW-1185">Reference proteome</keyword>
<name>A0A0U9HEY1_9FIRM</name>
<dbReference type="PANTHER" id="PTHR11735:SF11">
    <property type="entry name" value="TRNA THREONYLCARBAMOYLADENOSINE BIOSYNTHESIS PROTEIN TSAB"/>
    <property type="match status" value="1"/>
</dbReference>
<dbReference type="InterPro" id="IPR000905">
    <property type="entry name" value="Gcp-like_dom"/>
</dbReference>
<dbReference type="Pfam" id="PF00814">
    <property type="entry name" value="TsaD"/>
    <property type="match status" value="1"/>
</dbReference>
<evidence type="ECO:0000313" key="3">
    <source>
        <dbReference type="Proteomes" id="UP000062160"/>
    </source>
</evidence>
<dbReference type="EMBL" id="DF977001">
    <property type="protein sequence ID" value="GAQ25245.1"/>
    <property type="molecule type" value="Genomic_DNA"/>
</dbReference>
<dbReference type="RefSeq" id="WP_059032648.1">
    <property type="nucleotide sequence ID" value="NZ_DF977001.1"/>
</dbReference>
<dbReference type="Gene3D" id="3.30.420.40">
    <property type="match status" value="2"/>
</dbReference>
<organism evidence="2">
    <name type="scientific">Tepidanaerobacter syntrophicus</name>
    <dbReference type="NCBI Taxonomy" id="224999"/>
    <lineage>
        <taxon>Bacteria</taxon>
        <taxon>Bacillati</taxon>
        <taxon>Bacillota</taxon>
        <taxon>Clostridia</taxon>
        <taxon>Thermosediminibacterales</taxon>
        <taxon>Tepidanaerobacteraceae</taxon>
        <taxon>Tepidanaerobacter</taxon>
    </lineage>
</organism>
<evidence type="ECO:0000313" key="2">
    <source>
        <dbReference type="EMBL" id="GAQ25245.1"/>
    </source>
</evidence>
<dbReference type="Proteomes" id="UP000062160">
    <property type="component" value="Unassembled WGS sequence"/>
</dbReference>
<dbReference type="PANTHER" id="PTHR11735">
    <property type="entry name" value="TRNA N6-ADENOSINE THREONYLCARBAMOYLTRANSFERASE"/>
    <property type="match status" value="1"/>
</dbReference>
<dbReference type="GO" id="GO:0005829">
    <property type="term" value="C:cytosol"/>
    <property type="evidence" value="ECO:0007669"/>
    <property type="project" value="TreeGrafter"/>
</dbReference>
<dbReference type="SUPFAM" id="SSF53067">
    <property type="entry name" value="Actin-like ATPase domain"/>
    <property type="match status" value="2"/>
</dbReference>
<sequence>MTKVLGIDSSSIVAAAAVLSEEKLFAEYLVNNKKMHSEKMMPIVDKVLKDSETTAEELDVIGVAKGPGSFTGIRIGMACAQGIAHALDKPMIGINTLDGLSYNLIGSKTLICPIINAQRKEVYTSLYRWDEGKLNRLWDYRLIKADLLVQELFSLKEKVTVLGDGVFLLKEVLNVCCSGSDCDIIFANPAFSMPRASSIAAAALDRYAQGEKDTCFSIKPFYIRKSSAEEKQEERYGTKSRG</sequence>
<protein>
    <submittedName>
        <fullName evidence="2">tRNA threonylcarbamoyladenosine biosynthesis protein TsaB</fullName>
    </submittedName>
</protein>
<dbReference type="InterPro" id="IPR022496">
    <property type="entry name" value="T6A_TsaB"/>
</dbReference>
<dbReference type="CDD" id="cd24032">
    <property type="entry name" value="ASKHA_NBD_TsaB"/>
    <property type="match status" value="1"/>
</dbReference>
<dbReference type="OrthoDB" id="9784166at2"/>
<dbReference type="NCBIfam" id="TIGR03725">
    <property type="entry name" value="T6A_YeaZ"/>
    <property type="match status" value="1"/>
</dbReference>
<dbReference type="STRING" id="224999.GCA_001485475_01260"/>
<evidence type="ECO:0000259" key="1">
    <source>
        <dbReference type="Pfam" id="PF00814"/>
    </source>
</evidence>
<gene>
    <name evidence="2" type="ORF">TSYNT_7263</name>
</gene>
<feature type="domain" description="Gcp-like" evidence="1">
    <location>
        <begin position="33"/>
        <end position="231"/>
    </location>
</feature>
<dbReference type="InterPro" id="IPR043129">
    <property type="entry name" value="ATPase_NBD"/>
</dbReference>
<reference evidence="2" key="1">
    <citation type="journal article" date="2016" name="Genome Announc.">
        <title>Draft Genome Sequence of the Syntrophic Lactate-Degrading Bacterium Tepidanaerobacter syntrophicus JLT.</title>
        <authorList>
            <person name="Matsuura N."/>
            <person name="Ohashi A."/>
            <person name="Tourlousse D.M."/>
            <person name="Sekiguchi Y."/>
        </authorList>
    </citation>
    <scope>NUCLEOTIDE SEQUENCE [LARGE SCALE GENOMIC DNA]</scope>
    <source>
        <strain evidence="2">JL</strain>
    </source>
</reference>
<accession>A0A0U9HEY1</accession>
<dbReference type="GO" id="GO:0002949">
    <property type="term" value="P:tRNA threonylcarbamoyladenosine modification"/>
    <property type="evidence" value="ECO:0007669"/>
    <property type="project" value="InterPro"/>
</dbReference>
<proteinExistence type="predicted"/>
<dbReference type="AlphaFoldDB" id="A0A0U9HEY1"/>